<dbReference type="PROSITE" id="PS51257">
    <property type="entry name" value="PROKAR_LIPOPROTEIN"/>
    <property type="match status" value="1"/>
</dbReference>
<organism evidence="2 3">
    <name type="scientific">Microbacterium oleivorans</name>
    <dbReference type="NCBI Taxonomy" id="273677"/>
    <lineage>
        <taxon>Bacteria</taxon>
        <taxon>Bacillati</taxon>
        <taxon>Actinomycetota</taxon>
        <taxon>Actinomycetes</taxon>
        <taxon>Micrococcales</taxon>
        <taxon>Microbacteriaceae</taxon>
        <taxon>Microbacterium</taxon>
    </lineage>
</organism>
<reference evidence="2 3" key="1">
    <citation type="submission" date="2019-03" db="EMBL/GenBank/DDBJ databases">
        <title>Genome Sequencing and Assembly of Various Microbes Isolated from Partially Reclaimed Soil and Acid Mine Drainage (AMD) Site.</title>
        <authorList>
            <person name="Steinbock B."/>
            <person name="Bechtold R."/>
            <person name="Sevigny J.L."/>
            <person name="Thomas D."/>
            <person name="Cuthill L.R."/>
            <person name="Aveiro Johannsen E.J."/>
            <person name="Thomas K."/>
            <person name="Ghosh A."/>
        </authorList>
    </citation>
    <scope>NUCLEOTIDE SEQUENCE [LARGE SCALE GENOMIC DNA]</scope>
    <source>
        <strain evidence="2 3">F-B2</strain>
    </source>
</reference>
<dbReference type="Proteomes" id="UP000295633">
    <property type="component" value="Unassembled WGS sequence"/>
</dbReference>
<evidence type="ECO:0000256" key="1">
    <source>
        <dbReference type="SAM" id="MobiDB-lite"/>
    </source>
</evidence>
<feature type="region of interest" description="Disordered" evidence="1">
    <location>
        <begin position="35"/>
        <end position="57"/>
    </location>
</feature>
<proteinExistence type="predicted"/>
<dbReference type="RefSeq" id="WP_133399732.1">
    <property type="nucleotide sequence ID" value="NZ_SMZX01000002.1"/>
</dbReference>
<evidence type="ECO:0000313" key="3">
    <source>
        <dbReference type="Proteomes" id="UP000295633"/>
    </source>
</evidence>
<dbReference type="EMBL" id="SMZX01000002">
    <property type="protein sequence ID" value="TDL43689.1"/>
    <property type="molecule type" value="Genomic_DNA"/>
</dbReference>
<evidence type="ECO:0000313" key="2">
    <source>
        <dbReference type="EMBL" id="TDL43689.1"/>
    </source>
</evidence>
<gene>
    <name evidence="2" type="ORF">E2R54_10810</name>
</gene>
<sequence length="190" mass="19812">MTLLSARLRAAGIAALVAVGSVVLLSACVPGGAPGVAPSDGTPQASSTAGPGPAQIDPDDVTCENLLSPDTVETFGSTGWTVREDPFVILDLELPKGIACTWGDFSSPTNDDLILFGWSPISEADASAAEAALEGEGWLRKDDPRGTMITEDPSSALRLDDQGYGMTYLFRNGWVEVSDTRQGLDLIDLG</sequence>
<name>A0A4R5YH74_9MICO</name>
<comment type="caution">
    <text evidence="2">The sequence shown here is derived from an EMBL/GenBank/DDBJ whole genome shotgun (WGS) entry which is preliminary data.</text>
</comment>
<accession>A0A4R5YH74</accession>
<protein>
    <submittedName>
        <fullName evidence="2">Uncharacterized protein</fullName>
    </submittedName>
</protein>
<dbReference type="AlphaFoldDB" id="A0A4R5YH74"/>